<dbReference type="AlphaFoldDB" id="A0A9D1PZQ7"/>
<organism evidence="1 2">
    <name type="scientific">Candidatus Desulfovibrio intestinipullorum</name>
    <dbReference type="NCBI Taxonomy" id="2838536"/>
    <lineage>
        <taxon>Bacteria</taxon>
        <taxon>Pseudomonadati</taxon>
        <taxon>Thermodesulfobacteriota</taxon>
        <taxon>Desulfovibrionia</taxon>
        <taxon>Desulfovibrionales</taxon>
        <taxon>Desulfovibrionaceae</taxon>
        <taxon>Desulfovibrio</taxon>
    </lineage>
</organism>
<protein>
    <submittedName>
        <fullName evidence="1">Uncharacterized protein</fullName>
    </submittedName>
</protein>
<sequence length="71" mass="8529">MPLHDELAELKRQILRKYVSIHAFCRRHPEVGRSTVYALLAGKYPGNLYKYIAQLWQIMARDQQQESQWRK</sequence>
<evidence type="ECO:0000313" key="1">
    <source>
        <dbReference type="EMBL" id="HIW01528.1"/>
    </source>
</evidence>
<reference evidence="1" key="2">
    <citation type="submission" date="2021-04" db="EMBL/GenBank/DDBJ databases">
        <authorList>
            <person name="Gilroy R."/>
        </authorList>
    </citation>
    <scope>NUCLEOTIDE SEQUENCE</scope>
    <source>
        <strain evidence="1">ChiHecec2B26-446</strain>
    </source>
</reference>
<reference evidence="1" key="1">
    <citation type="journal article" date="2021" name="PeerJ">
        <title>Extensive microbial diversity within the chicken gut microbiome revealed by metagenomics and culture.</title>
        <authorList>
            <person name="Gilroy R."/>
            <person name="Ravi A."/>
            <person name="Getino M."/>
            <person name="Pursley I."/>
            <person name="Horton D.L."/>
            <person name="Alikhan N.F."/>
            <person name="Baker D."/>
            <person name="Gharbi K."/>
            <person name="Hall N."/>
            <person name="Watson M."/>
            <person name="Adriaenssens E.M."/>
            <person name="Foster-Nyarko E."/>
            <person name="Jarju S."/>
            <person name="Secka A."/>
            <person name="Antonio M."/>
            <person name="Oren A."/>
            <person name="Chaudhuri R.R."/>
            <person name="La Ragione R."/>
            <person name="Hildebrand F."/>
            <person name="Pallen M.J."/>
        </authorList>
    </citation>
    <scope>NUCLEOTIDE SEQUENCE</scope>
    <source>
        <strain evidence="1">ChiHecec2B26-446</strain>
    </source>
</reference>
<gene>
    <name evidence="1" type="ORF">H9894_10150</name>
</gene>
<proteinExistence type="predicted"/>
<dbReference type="Proteomes" id="UP000886752">
    <property type="component" value="Unassembled WGS sequence"/>
</dbReference>
<dbReference type="EMBL" id="DXHV01000083">
    <property type="protein sequence ID" value="HIW01528.1"/>
    <property type="molecule type" value="Genomic_DNA"/>
</dbReference>
<accession>A0A9D1PZQ7</accession>
<evidence type="ECO:0000313" key="2">
    <source>
        <dbReference type="Proteomes" id="UP000886752"/>
    </source>
</evidence>
<comment type="caution">
    <text evidence="1">The sequence shown here is derived from an EMBL/GenBank/DDBJ whole genome shotgun (WGS) entry which is preliminary data.</text>
</comment>
<name>A0A9D1PZQ7_9BACT</name>